<feature type="compositionally biased region" description="Polar residues" evidence="16">
    <location>
        <begin position="1102"/>
        <end position="1111"/>
    </location>
</feature>
<evidence type="ECO:0000313" key="18">
    <source>
        <dbReference type="EMBL" id="KAE8147779.1"/>
    </source>
</evidence>
<dbReference type="OrthoDB" id="3176171at2759"/>
<evidence type="ECO:0000256" key="7">
    <source>
        <dbReference type="ARBA" id="ARBA00022776"/>
    </source>
</evidence>
<reference evidence="18 19" key="1">
    <citation type="submission" date="2019-04" db="EMBL/GenBank/DDBJ databases">
        <title>Friends and foes A comparative genomics study of 23 Aspergillus species from section Flavi.</title>
        <authorList>
            <consortium name="DOE Joint Genome Institute"/>
            <person name="Kjaerbolling I."/>
            <person name="Vesth T."/>
            <person name="Frisvad J.C."/>
            <person name="Nybo J.L."/>
            <person name="Theobald S."/>
            <person name="Kildgaard S."/>
            <person name="Isbrandt T."/>
            <person name="Kuo A."/>
            <person name="Sato A."/>
            <person name="Lyhne E.K."/>
            <person name="Kogle M.E."/>
            <person name="Wiebenga A."/>
            <person name="Kun R.S."/>
            <person name="Lubbers R.J."/>
            <person name="Makela M.R."/>
            <person name="Barry K."/>
            <person name="Chovatia M."/>
            <person name="Clum A."/>
            <person name="Daum C."/>
            <person name="Haridas S."/>
            <person name="He G."/>
            <person name="LaButti K."/>
            <person name="Lipzen A."/>
            <person name="Mondo S."/>
            <person name="Riley R."/>
            <person name="Salamov A."/>
            <person name="Simmons B.A."/>
            <person name="Magnuson J.K."/>
            <person name="Henrissat B."/>
            <person name="Mortensen U.H."/>
            <person name="Larsen T.O."/>
            <person name="Devries R.P."/>
            <person name="Grigoriev I.V."/>
            <person name="Machida M."/>
            <person name="Baker S.E."/>
            <person name="Andersen M.R."/>
        </authorList>
    </citation>
    <scope>NUCLEOTIDE SEQUENCE [LARGE SCALE GENOMIC DNA]</scope>
    <source>
        <strain evidence="18 19">IBT 18842</strain>
    </source>
</reference>
<evidence type="ECO:0000256" key="16">
    <source>
        <dbReference type="SAM" id="MobiDB-lite"/>
    </source>
</evidence>
<dbReference type="SUPFAM" id="SSF52540">
    <property type="entry name" value="P-loop containing nucleoside triphosphate hydrolases"/>
    <property type="match status" value="1"/>
</dbReference>
<dbReference type="SMART" id="SM00129">
    <property type="entry name" value="KISc"/>
    <property type="match status" value="1"/>
</dbReference>
<feature type="coiled-coil region" evidence="15">
    <location>
        <begin position="734"/>
        <end position="794"/>
    </location>
</feature>
<evidence type="ECO:0000256" key="10">
    <source>
        <dbReference type="ARBA" id="ARBA00023175"/>
    </source>
</evidence>
<dbReference type="Proteomes" id="UP000325780">
    <property type="component" value="Unassembled WGS sequence"/>
</dbReference>
<feature type="region of interest" description="Disordered" evidence="16">
    <location>
        <begin position="1088"/>
        <end position="1156"/>
    </location>
</feature>
<feature type="coiled-coil region" evidence="15">
    <location>
        <begin position="665"/>
        <end position="692"/>
    </location>
</feature>
<dbReference type="InterPro" id="IPR001752">
    <property type="entry name" value="Kinesin_motor_dom"/>
</dbReference>
<evidence type="ECO:0000256" key="6">
    <source>
        <dbReference type="ARBA" id="ARBA00022741"/>
    </source>
</evidence>
<dbReference type="GO" id="GO:0016787">
    <property type="term" value="F:hydrolase activity"/>
    <property type="evidence" value="ECO:0007669"/>
    <property type="project" value="UniProtKB-KW"/>
</dbReference>
<evidence type="ECO:0000256" key="2">
    <source>
        <dbReference type="ARBA" id="ARBA00022490"/>
    </source>
</evidence>
<keyword evidence="19" id="KW-1185">Reference proteome</keyword>
<feature type="compositionally biased region" description="Polar residues" evidence="16">
    <location>
        <begin position="28"/>
        <end position="39"/>
    </location>
</feature>
<keyword evidence="7" id="KW-0498">Mitosis</keyword>
<keyword evidence="8 14" id="KW-0067">ATP-binding</keyword>
<comment type="similarity">
    <text evidence="13">Belongs to the TRAFAC class myosin-kinesin ATPase superfamily. Kinesin family. KIN-5/BimC subfamily.</text>
</comment>
<feature type="domain" description="Kinesin motor" evidence="17">
    <location>
        <begin position="79"/>
        <end position="415"/>
    </location>
</feature>
<dbReference type="FunFam" id="3.40.850.10:FF:000051">
    <property type="entry name" value="Kinesin-like protein bimC"/>
    <property type="match status" value="1"/>
</dbReference>
<dbReference type="InterPro" id="IPR036961">
    <property type="entry name" value="Kinesin_motor_dom_sf"/>
</dbReference>
<dbReference type="InterPro" id="IPR019821">
    <property type="entry name" value="Kinesin_motor_CS"/>
</dbReference>
<dbReference type="InterPro" id="IPR027417">
    <property type="entry name" value="P-loop_NTPase"/>
</dbReference>
<dbReference type="Pfam" id="PF00225">
    <property type="entry name" value="Kinesin"/>
    <property type="match status" value="1"/>
</dbReference>
<dbReference type="GO" id="GO:0000073">
    <property type="term" value="P:initial mitotic spindle pole body separation"/>
    <property type="evidence" value="ECO:0007669"/>
    <property type="project" value="TreeGrafter"/>
</dbReference>
<gene>
    <name evidence="18" type="ORF">BDV25DRAFT_131810</name>
</gene>
<evidence type="ECO:0000256" key="9">
    <source>
        <dbReference type="ARBA" id="ARBA00023054"/>
    </source>
</evidence>
<keyword evidence="6 14" id="KW-0547">Nucleotide-binding</keyword>
<dbReference type="PRINTS" id="PR00380">
    <property type="entry name" value="KINESINHEAVY"/>
</dbReference>
<dbReference type="PANTHER" id="PTHR47970:SF12">
    <property type="entry name" value="KINESIN FAMILY MEMBER 11"/>
    <property type="match status" value="1"/>
</dbReference>
<keyword evidence="5" id="KW-0493">Microtubule</keyword>
<dbReference type="GO" id="GO:0008574">
    <property type="term" value="F:plus-end-directed microtubule motor activity"/>
    <property type="evidence" value="ECO:0007669"/>
    <property type="project" value="TreeGrafter"/>
</dbReference>
<protein>
    <submittedName>
        <fullName evidence="18">P-loop containing nucleoside triphosphate hydrolase protein</fullName>
    </submittedName>
</protein>
<dbReference type="InterPro" id="IPR047241">
    <property type="entry name" value="KIF11-like_kin_motor_dom"/>
</dbReference>
<evidence type="ECO:0000256" key="15">
    <source>
        <dbReference type="SAM" id="Coils"/>
    </source>
</evidence>
<evidence type="ECO:0000256" key="13">
    <source>
        <dbReference type="ARBA" id="ARBA00034704"/>
    </source>
</evidence>
<dbReference type="Gene3D" id="3.40.850.10">
    <property type="entry name" value="Kinesin motor domain"/>
    <property type="match status" value="1"/>
</dbReference>
<evidence type="ECO:0000256" key="1">
    <source>
        <dbReference type="ARBA" id="ARBA00004245"/>
    </source>
</evidence>
<evidence type="ECO:0000256" key="8">
    <source>
        <dbReference type="ARBA" id="ARBA00022840"/>
    </source>
</evidence>
<evidence type="ECO:0000313" key="19">
    <source>
        <dbReference type="Proteomes" id="UP000325780"/>
    </source>
</evidence>
<evidence type="ECO:0000256" key="3">
    <source>
        <dbReference type="ARBA" id="ARBA00022553"/>
    </source>
</evidence>
<dbReference type="GO" id="GO:0005524">
    <property type="term" value="F:ATP binding"/>
    <property type="evidence" value="ECO:0007669"/>
    <property type="project" value="UniProtKB-UniRule"/>
</dbReference>
<dbReference type="GO" id="GO:0051301">
    <property type="term" value="P:cell division"/>
    <property type="evidence" value="ECO:0007669"/>
    <property type="project" value="UniProtKB-KW"/>
</dbReference>
<organism evidence="18 19">
    <name type="scientific">Aspergillus avenaceus</name>
    <dbReference type="NCBI Taxonomy" id="36643"/>
    <lineage>
        <taxon>Eukaryota</taxon>
        <taxon>Fungi</taxon>
        <taxon>Dikarya</taxon>
        <taxon>Ascomycota</taxon>
        <taxon>Pezizomycotina</taxon>
        <taxon>Eurotiomycetes</taxon>
        <taxon>Eurotiomycetidae</taxon>
        <taxon>Eurotiales</taxon>
        <taxon>Aspergillaceae</taxon>
        <taxon>Aspergillus</taxon>
        <taxon>Aspergillus subgen. Circumdati</taxon>
    </lineage>
</organism>
<comment type="subcellular location">
    <subcellularLocation>
        <location evidence="1">Cytoplasm</location>
        <location evidence="1">Cytoskeleton</location>
    </subcellularLocation>
</comment>
<dbReference type="GO" id="GO:0005634">
    <property type="term" value="C:nucleus"/>
    <property type="evidence" value="ECO:0007669"/>
    <property type="project" value="TreeGrafter"/>
</dbReference>
<dbReference type="Gene3D" id="1.20.5.1230">
    <property type="entry name" value="Apolipoprotein A-I"/>
    <property type="match status" value="1"/>
</dbReference>
<keyword evidence="18" id="KW-0378">Hydrolase</keyword>
<feature type="coiled-coil region" evidence="15">
    <location>
        <begin position="516"/>
        <end position="550"/>
    </location>
</feature>
<dbReference type="PANTHER" id="PTHR47970">
    <property type="entry name" value="KINESIN-LIKE PROTEIN KIF11"/>
    <property type="match status" value="1"/>
</dbReference>
<dbReference type="GO" id="GO:0008017">
    <property type="term" value="F:microtubule binding"/>
    <property type="evidence" value="ECO:0007669"/>
    <property type="project" value="InterPro"/>
</dbReference>
<feature type="compositionally biased region" description="Low complexity" evidence="16">
    <location>
        <begin position="11"/>
        <end position="24"/>
    </location>
</feature>
<evidence type="ECO:0000256" key="4">
    <source>
        <dbReference type="ARBA" id="ARBA00022618"/>
    </source>
</evidence>
<dbReference type="GO" id="GO:0007018">
    <property type="term" value="P:microtubule-based movement"/>
    <property type="evidence" value="ECO:0007669"/>
    <property type="project" value="InterPro"/>
</dbReference>
<proteinExistence type="inferred from homology"/>
<keyword evidence="2" id="KW-0963">Cytoplasm</keyword>
<evidence type="ECO:0000259" key="17">
    <source>
        <dbReference type="PROSITE" id="PS50067"/>
    </source>
</evidence>
<dbReference type="EMBL" id="ML742191">
    <property type="protein sequence ID" value="KAE8147779.1"/>
    <property type="molecule type" value="Genomic_DNA"/>
</dbReference>
<sequence>MAGPQRPASALPTRRTTLRQPTRRAGSSAATERSNTPTIPSRVPATGGSRTLKSPSEPASVIAKRKERDFERGINEDTSIHVVVRCRGRNDREIKENSGVVVKTEGVKGKTVELSMGPNAVSNKTYTFDKVFSAAADQVTVYEDVVLPTVNEMLAGYNCTIFAYGQTGTGKTYTMSGDMTDTLGILSDNAGIIPRVLYSLFNKLEGTESTVKCSFIELYNEELRDLLSAEETQKLKIFDNDSKKGQTGSTLVQGIEETYIDTATSGIKLLQQGSHKRQVAATKCNDLSSRSHTIFTITVHTKRTTEAGEDYVSSGKLNLVDLAGSENIQRSGAENKRAAEAGLINKSLLTLGRVINALVDKSQHIPYRESKLTRLLQDSLGGRTKTCIIATVSPSRSNMEETISTLDYAFRAKNIRNKPQINSMSKNKLLQEFAFEIEKLKGELIATRHRNGVYMTVNAYEEMTMENESRRIVSEEQRAKIESMECSLRNKVQELFTLTSNFNNLKKDNEDTRAALNDTNDVLEQTEIVLKNTRAQLEEEEMLRRAHENTESQLYKIGTGLLSTLDRTVGDVDGLHAKLERKADLDSTNMKAWETSAEEVSTVTKEIDQKVEAFQLQHSKLLEDLADKIGDFVSTELNNVQSTQSELSRFGGLFDNAERDAKAQTSSAHDQMNNVLEEIKDLREEVKGKVGEGLNGLSAAAARISKEVIGEFTEFHEQLHASYSTLGKDFKSLFEEMVRHLNEQKTEINRLRLEVQEANLQTVESNRKASSNLAQALEEEHANADAERELLFSQFKNLMDESRQRQFGRLKGRVEGVRADISASGESLEHATTLYDRQTDEWVFKSEQFAKDVTASRDELRTKMQNDWEAFDQRNVSIQKTTEAVHEETVRIVDAQVSNMGKQMEALDDFVAKARSHNGHYRDAHISSLDKMAENVRESYSSIHSHLEGIGGRIGELQDDTAEQHSSIQESTVPLSEEVRNSLVQLSNNIESRPLQEYIATGATPLKRRYEYTSTLPRTESHDALVSGLRTSRELTLLPFNGEDNLPGNSPTKGFVYHDSKDQVGALTPTPTITLSNSGLREVDANVAAGQLGSSPDDKTSTRQSTSSNVPSLEPPAKRRRSNAAIKRMAGMKEGRENVPPSGLSSGRRLRTRPSP</sequence>
<dbReference type="InterPro" id="IPR047149">
    <property type="entry name" value="KIF11-like"/>
</dbReference>
<keyword evidence="9 15" id="KW-0175">Coiled coil</keyword>
<dbReference type="PROSITE" id="PS00411">
    <property type="entry name" value="KINESIN_MOTOR_1"/>
    <property type="match status" value="1"/>
</dbReference>
<feature type="binding site" evidence="14">
    <location>
        <begin position="165"/>
        <end position="172"/>
    </location>
    <ligand>
        <name>ATP</name>
        <dbReference type="ChEBI" id="CHEBI:30616"/>
    </ligand>
</feature>
<keyword evidence="3" id="KW-0597">Phosphoprotein</keyword>
<keyword evidence="4" id="KW-0132">Cell division</keyword>
<keyword evidence="12" id="KW-0131">Cell cycle</keyword>
<name>A0A5N6TNT8_ASPAV</name>
<keyword evidence="11" id="KW-0206">Cytoskeleton</keyword>
<dbReference type="PROSITE" id="PS50067">
    <property type="entry name" value="KINESIN_MOTOR_2"/>
    <property type="match status" value="1"/>
</dbReference>
<dbReference type="InterPro" id="IPR025901">
    <property type="entry name" value="Kinesin-assoc_MT-bd_dom"/>
</dbReference>
<evidence type="ECO:0000256" key="14">
    <source>
        <dbReference type="PROSITE-ProRule" id="PRU00283"/>
    </source>
</evidence>
<dbReference type="Pfam" id="PF13931">
    <property type="entry name" value="Microtub_bind"/>
    <property type="match status" value="1"/>
</dbReference>
<dbReference type="CDD" id="cd01364">
    <property type="entry name" value="KISc_BimC_Eg5"/>
    <property type="match status" value="1"/>
</dbReference>
<evidence type="ECO:0000256" key="5">
    <source>
        <dbReference type="ARBA" id="ARBA00022701"/>
    </source>
</evidence>
<accession>A0A5N6TNT8</accession>
<evidence type="ECO:0000256" key="11">
    <source>
        <dbReference type="ARBA" id="ARBA00023212"/>
    </source>
</evidence>
<keyword evidence="10 14" id="KW-0505">Motor protein</keyword>
<evidence type="ECO:0000256" key="12">
    <source>
        <dbReference type="ARBA" id="ARBA00023306"/>
    </source>
</evidence>
<dbReference type="GO" id="GO:0005876">
    <property type="term" value="C:spindle microtubule"/>
    <property type="evidence" value="ECO:0007669"/>
    <property type="project" value="TreeGrafter"/>
</dbReference>
<dbReference type="GO" id="GO:0072686">
    <property type="term" value="C:mitotic spindle"/>
    <property type="evidence" value="ECO:0007669"/>
    <property type="project" value="TreeGrafter"/>
</dbReference>
<feature type="region of interest" description="Disordered" evidence="16">
    <location>
        <begin position="1"/>
        <end position="61"/>
    </location>
</feature>
<dbReference type="AlphaFoldDB" id="A0A5N6TNT8"/>